<dbReference type="GO" id="GO:0042274">
    <property type="term" value="P:ribosomal small subunit biogenesis"/>
    <property type="evidence" value="ECO:0007669"/>
    <property type="project" value="UniProtKB-UniRule"/>
</dbReference>
<sequence>MKDDFCLYTLVGKILGLYGVRGWVKVYSYTDPPSNILSYNPWYLKKNNDWQTFTLVDGHIHGKKVAACLEGITDRDFAAQWINCSIEVKHDQLAPLEYGKYYWTDLIGLEVVTLTGYILGQVVQLLETGANDVLIVKGERERYIPFLLESTIKQVDLTKKVIIVEWDLDF</sequence>
<evidence type="ECO:0000259" key="7">
    <source>
        <dbReference type="Pfam" id="PF24986"/>
    </source>
</evidence>
<evidence type="ECO:0000256" key="4">
    <source>
        <dbReference type="ARBA" id="ARBA00023186"/>
    </source>
</evidence>
<evidence type="ECO:0000259" key="6">
    <source>
        <dbReference type="Pfam" id="PF01782"/>
    </source>
</evidence>
<dbReference type="RefSeq" id="WP_197744878.1">
    <property type="nucleotide sequence ID" value="NZ_LR778175.1"/>
</dbReference>
<dbReference type="PANTHER" id="PTHR33692:SF1">
    <property type="entry name" value="RIBOSOME MATURATION FACTOR RIMM"/>
    <property type="match status" value="1"/>
</dbReference>
<gene>
    <name evidence="5 8" type="primary">rimM</name>
    <name evidence="8" type="ORF">NSCAC_0529</name>
</gene>
<reference evidence="8 9" key="1">
    <citation type="submission" date="2020-03" db="EMBL/GenBank/DDBJ databases">
        <authorList>
            <person name="Picone N."/>
        </authorList>
    </citation>
    <scope>NUCLEOTIDE SEQUENCE [LARGE SCALE GENOMIC DNA]</scope>
    <source>
        <strain evidence="8">NSCAC1</strain>
    </source>
</reference>
<dbReference type="AlphaFoldDB" id="A0A7G1Q8Q2"/>
<feature type="domain" description="RimM N-terminal" evidence="6">
    <location>
        <begin position="11"/>
        <end position="91"/>
    </location>
</feature>
<dbReference type="GO" id="GO:0006364">
    <property type="term" value="P:rRNA processing"/>
    <property type="evidence" value="ECO:0007669"/>
    <property type="project" value="UniProtKB-UniRule"/>
</dbReference>
<dbReference type="NCBIfam" id="TIGR02273">
    <property type="entry name" value="16S_RimM"/>
    <property type="match status" value="1"/>
</dbReference>
<keyword evidence="9" id="KW-1185">Reference proteome</keyword>
<dbReference type="GO" id="GO:0005840">
    <property type="term" value="C:ribosome"/>
    <property type="evidence" value="ECO:0007669"/>
    <property type="project" value="InterPro"/>
</dbReference>
<dbReference type="Pfam" id="PF01782">
    <property type="entry name" value="RimM"/>
    <property type="match status" value="1"/>
</dbReference>
<keyword evidence="1 5" id="KW-0963">Cytoplasm</keyword>
<dbReference type="SUPFAM" id="SSF50346">
    <property type="entry name" value="PRC-barrel domain"/>
    <property type="match status" value="1"/>
</dbReference>
<dbReference type="Pfam" id="PF24986">
    <property type="entry name" value="PRC_RimM"/>
    <property type="match status" value="1"/>
</dbReference>
<evidence type="ECO:0000256" key="5">
    <source>
        <dbReference type="HAMAP-Rule" id="MF_00014"/>
    </source>
</evidence>
<dbReference type="HAMAP" id="MF_00014">
    <property type="entry name" value="Ribosome_mat_RimM"/>
    <property type="match status" value="1"/>
</dbReference>
<dbReference type="Gene3D" id="2.30.30.240">
    <property type="entry name" value="PRC-barrel domain"/>
    <property type="match status" value="1"/>
</dbReference>
<dbReference type="Proteomes" id="UP000516072">
    <property type="component" value="Chromosome"/>
</dbReference>
<accession>A0A7G1Q8Q2</accession>
<dbReference type="GO" id="GO:0043022">
    <property type="term" value="F:ribosome binding"/>
    <property type="evidence" value="ECO:0007669"/>
    <property type="project" value="InterPro"/>
</dbReference>
<dbReference type="KEGG" id="ntg:NSCAC_0529"/>
<dbReference type="GO" id="GO:0005737">
    <property type="term" value="C:cytoplasm"/>
    <property type="evidence" value="ECO:0007669"/>
    <property type="project" value="UniProtKB-SubCell"/>
</dbReference>
<dbReference type="PANTHER" id="PTHR33692">
    <property type="entry name" value="RIBOSOME MATURATION FACTOR RIMM"/>
    <property type="match status" value="1"/>
</dbReference>
<evidence type="ECO:0000256" key="2">
    <source>
        <dbReference type="ARBA" id="ARBA00022517"/>
    </source>
</evidence>
<dbReference type="EMBL" id="LR778175">
    <property type="protein sequence ID" value="CAB1275163.1"/>
    <property type="molecule type" value="Genomic_DNA"/>
</dbReference>
<evidence type="ECO:0000256" key="1">
    <source>
        <dbReference type="ARBA" id="ARBA00022490"/>
    </source>
</evidence>
<comment type="function">
    <text evidence="5">An accessory protein needed during the final step in the assembly of 30S ribosomal subunit, possibly for assembly of the head region. Essential for efficient processing of 16S rRNA. May be needed both before and after RbfA during the maturation of 16S rRNA. It has affinity for free ribosomal 30S subunits but not for 70S ribosomes.</text>
</comment>
<evidence type="ECO:0000313" key="8">
    <source>
        <dbReference type="EMBL" id="CAB1275163.1"/>
    </source>
</evidence>
<proteinExistence type="inferred from homology"/>
<dbReference type="InterPro" id="IPR036976">
    <property type="entry name" value="RimM_N_sf"/>
</dbReference>
<dbReference type="InterPro" id="IPR002676">
    <property type="entry name" value="RimM_N"/>
</dbReference>
<keyword evidence="4 5" id="KW-0143">Chaperone</keyword>
<feature type="domain" description="Ribosome maturation factor RimM PRC barrel" evidence="7">
    <location>
        <begin position="103"/>
        <end position="167"/>
    </location>
</feature>
<protein>
    <recommendedName>
        <fullName evidence="5">Ribosome maturation factor RimM</fullName>
    </recommendedName>
</protein>
<keyword evidence="3 5" id="KW-0698">rRNA processing</keyword>
<comment type="subcellular location">
    <subcellularLocation>
        <location evidence="5">Cytoplasm</location>
    </subcellularLocation>
</comment>
<dbReference type="SUPFAM" id="SSF50447">
    <property type="entry name" value="Translation proteins"/>
    <property type="match status" value="1"/>
</dbReference>
<dbReference type="Gene3D" id="2.40.30.60">
    <property type="entry name" value="RimM"/>
    <property type="match status" value="1"/>
</dbReference>
<dbReference type="InterPro" id="IPR011033">
    <property type="entry name" value="PRC_barrel-like_sf"/>
</dbReference>
<evidence type="ECO:0000313" key="9">
    <source>
        <dbReference type="Proteomes" id="UP000516072"/>
    </source>
</evidence>
<dbReference type="InterPro" id="IPR056792">
    <property type="entry name" value="PRC_RimM"/>
</dbReference>
<organism evidence="8 9">
    <name type="scientific">Candidatus Nitrosacidococcus tergens</name>
    <dbReference type="NCBI Taxonomy" id="553981"/>
    <lineage>
        <taxon>Bacteria</taxon>
        <taxon>Pseudomonadati</taxon>
        <taxon>Pseudomonadota</taxon>
        <taxon>Gammaproteobacteria</taxon>
        <taxon>Chromatiales</taxon>
        <taxon>Chromatiaceae</taxon>
        <taxon>Candidatus Nitrosacidococcus</taxon>
    </lineage>
</organism>
<keyword evidence="2 5" id="KW-0690">Ribosome biogenesis</keyword>
<evidence type="ECO:0000256" key="3">
    <source>
        <dbReference type="ARBA" id="ARBA00022552"/>
    </source>
</evidence>
<name>A0A7G1Q8Q2_9GAMM</name>
<comment type="domain">
    <text evidence="5">The PRC barrel domain binds ribosomal protein uS19.</text>
</comment>
<dbReference type="InterPro" id="IPR011961">
    <property type="entry name" value="RimM"/>
</dbReference>
<comment type="similarity">
    <text evidence="5">Belongs to the RimM family.</text>
</comment>
<comment type="subunit">
    <text evidence="5">Binds ribosomal protein uS19.</text>
</comment>
<dbReference type="InterPro" id="IPR009000">
    <property type="entry name" value="Transl_B-barrel_sf"/>
</dbReference>